<evidence type="ECO:0000313" key="8">
    <source>
        <dbReference type="Proteomes" id="UP001162162"/>
    </source>
</evidence>
<protein>
    <recommendedName>
        <fullName evidence="6">Glycoside hydrolase family 5 domain-containing protein</fullName>
    </recommendedName>
</protein>
<feature type="domain" description="Glycoside hydrolase family 5" evidence="6">
    <location>
        <begin position="212"/>
        <end position="357"/>
    </location>
</feature>
<keyword evidence="3 4" id="KW-0326">Glycosidase</keyword>
<sequence>MMLLKYKELLLLLLSIFSVHGHAVPKANLGFSVSGTTIYDGTGAAFMMRGVSFAYTWFKNDLETSVPAIAETGANIVRVVLSNGAQWTKDDAASVEKVISLLSENKMITMLEVHDAIGVDDTEPLDKAVDYWIEIKSVLQASPTPVLLPLRPSAGQALGIKCTNMMLSVSVAQRRLCCGRVRRQWTGTGAARCNTGATQPLAWAKCAVITLNYLQGKEDRVIINIANEWYTKDNADAWGEAYQAAVKKLRDAGLTHLFVIDAAGWGQYPDVIPAAGPAIFEADSLKNTVFSIHMYEVAGKDMTAIKTGIDNALAINIPVIVGEFATTNNGQPVDMDSILSYTEETSVGWLAWSWYGNNDPALDMATGAAGSLTTYGEKVVNGDNGLKATSVLSKIFD</sequence>
<dbReference type="PANTHER" id="PTHR34142:SF1">
    <property type="entry name" value="GLYCOSIDE HYDROLASE FAMILY 5 DOMAIN-CONTAINING PROTEIN"/>
    <property type="match status" value="1"/>
</dbReference>
<dbReference type="InterPro" id="IPR001547">
    <property type="entry name" value="Glyco_hydro_5"/>
</dbReference>
<keyword evidence="2 4" id="KW-0378">Hydrolase</keyword>
<organism evidence="7 8">
    <name type="scientific">Aromia moschata</name>
    <dbReference type="NCBI Taxonomy" id="1265417"/>
    <lineage>
        <taxon>Eukaryota</taxon>
        <taxon>Metazoa</taxon>
        <taxon>Ecdysozoa</taxon>
        <taxon>Arthropoda</taxon>
        <taxon>Hexapoda</taxon>
        <taxon>Insecta</taxon>
        <taxon>Pterygota</taxon>
        <taxon>Neoptera</taxon>
        <taxon>Endopterygota</taxon>
        <taxon>Coleoptera</taxon>
        <taxon>Polyphaga</taxon>
        <taxon>Cucujiformia</taxon>
        <taxon>Chrysomeloidea</taxon>
        <taxon>Cerambycidae</taxon>
        <taxon>Cerambycinae</taxon>
        <taxon>Callichromatini</taxon>
        <taxon>Aromia</taxon>
    </lineage>
</organism>
<accession>A0AAV8YLU6</accession>
<dbReference type="EMBL" id="JAPWTK010000072">
    <property type="protein sequence ID" value="KAJ8952222.1"/>
    <property type="molecule type" value="Genomic_DNA"/>
</dbReference>
<comment type="similarity">
    <text evidence="1 4">Belongs to the glycosyl hydrolase 5 (cellulase A) family.</text>
</comment>
<evidence type="ECO:0000313" key="7">
    <source>
        <dbReference type="EMBL" id="KAJ8952222.1"/>
    </source>
</evidence>
<dbReference type="Proteomes" id="UP001162162">
    <property type="component" value="Unassembled WGS sequence"/>
</dbReference>
<feature type="domain" description="Glycoside hydrolase family 5" evidence="6">
    <location>
        <begin position="40"/>
        <end position="127"/>
    </location>
</feature>
<dbReference type="GO" id="GO:0009251">
    <property type="term" value="P:glucan catabolic process"/>
    <property type="evidence" value="ECO:0007669"/>
    <property type="project" value="TreeGrafter"/>
</dbReference>
<keyword evidence="8" id="KW-1185">Reference proteome</keyword>
<evidence type="ECO:0000256" key="5">
    <source>
        <dbReference type="SAM" id="SignalP"/>
    </source>
</evidence>
<feature type="signal peptide" evidence="5">
    <location>
        <begin position="1"/>
        <end position="23"/>
    </location>
</feature>
<proteinExistence type="inferred from homology"/>
<feature type="chain" id="PRO_5043429198" description="Glycoside hydrolase family 5 domain-containing protein" evidence="5">
    <location>
        <begin position="24"/>
        <end position="397"/>
    </location>
</feature>
<dbReference type="GO" id="GO:0004553">
    <property type="term" value="F:hydrolase activity, hydrolyzing O-glycosyl compounds"/>
    <property type="evidence" value="ECO:0007669"/>
    <property type="project" value="InterPro"/>
</dbReference>
<comment type="caution">
    <text evidence="7">The sequence shown here is derived from an EMBL/GenBank/DDBJ whole genome shotgun (WGS) entry which is preliminary data.</text>
</comment>
<dbReference type="PANTHER" id="PTHR34142">
    <property type="entry name" value="ENDO-BETA-1,4-GLUCANASE A"/>
    <property type="match status" value="1"/>
</dbReference>
<dbReference type="Gene3D" id="3.20.20.80">
    <property type="entry name" value="Glycosidases"/>
    <property type="match status" value="2"/>
</dbReference>
<dbReference type="InterPro" id="IPR017853">
    <property type="entry name" value="GH"/>
</dbReference>
<gene>
    <name evidence="7" type="ORF">NQ318_022672</name>
</gene>
<dbReference type="AlphaFoldDB" id="A0AAV8YLU6"/>
<dbReference type="Pfam" id="PF00150">
    <property type="entry name" value="Cellulase"/>
    <property type="match status" value="2"/>
</dbReference>
<reference evidence="7" key="1">
    <citation type="journal article" date="2023" name="Insect Mol. Biol.">
        <title>Genome sequencing provides insights into the evolution of gene families encoding plant cell wall-degrading enzymes in longhorned beetles.</title>
        <authorList>
            <person name="Shin N.R."/>
            <person name="Okamura Y."/>
            <person name="Kirsch R."/>
            <person name="Pauchet Y."/>
        </authorList>
    </citation>
    <scope>NUCLEOTIDE SEQUENCE</scope>
    <source>
        <strain evidence="7">AMC_N1</strain>
    </source>
</reference>
<name>A0AAV8YLU6_9CUCU</name>
<dbReference type="SUPFAM" id="SSF51445">
    <property type="entry name" value="(Trans)glycosidases"/>
    <property type="match status" value="2"/>
</dbReference>
<keyword evidence="5" id="KW-0732">Signal</keyword>
<evidence type="ECO:0000256" key="4">
    <source>
        <dbReference type="RuleBase" id="RU361153"/>
    </source>
</evidence>
<evidence type="ECO:0000256" key="2">
    <source>
        <dbReference type="ARBA" id="ARBA00022801"/>
    </source>
</evidence>
<evidence type="ECO:0000256" key="3">
    <source>
        <dbReference type="ARBA" id="ARBA00023295"/>
    </source>
</evidence>
<evidence type="ECO:0000256" key="1">
    <source>
        <dbReference type="ARBA" id="ARBA00005641"/>
    </source>
</evidence>
<evidence type="ECO:0000259" key="6">
    <source>
        <dbReference type="Pfam" id="PF00150"/>
    </source>
</evidence>